<dbReference type="AlphaFoldDB" id="A0A0R2BHT9"/>
<proteinExistence type="predicted"/>
<dbReference type="PATRIC" id="fig|1423738.3.peg.241"/>
<dbReference type="PANTHER" id="PTHR30487">
    <property type="entry name" value="TYPE 4 PREPILIN-LIKE PROTEINS LEADER PEPTIDE-PROCESSING ENZYME"/>
    <property type="match status" value="1"/>
</dbReference>
<sequence>MGATLASFFQLLADRQPLGLDVVFTPSYCDSCFKQLAYYDLIPIFGYLRQHGHCRYCDHNIAPDSLIWEFIGGFSICWMASQNYLFNGHYLLVQILILQLAIFDAQHFYVDQLYLTQLFIIVILLWGSSLVTNLIPAILCFVVLTLLSYLSKGLGNADVQLISLALLAIGFTATLWLCLLTNLFILIHFLLRRTQTKFPFIPYFYIALLTLPLLPIK</sequence>
<keyword evidence="1" id="KW-0472">Membrane</keyword>
<feature type="transmembrane region" description="Helical" evidence="1">
    <location>
        <begin position="198"/>
        <end position="216"/>
    </location>
</feature>
<evidence type="ECO:0000259" key="2">
    <source>
        <dbReference type="Pfam" id="PF06750"/>
    </source>
</evidence>
<evidence type="ECO:0000313" key="4">
    <source>
        <dbReference type="Proteomes" id="UP000051813"/>
    </source>
</evidence>
<dbReference type="EMBL" id="AYYK01000009">
    <property type="protein sequence ID" value="KRM78762.1"/>
    <property type="molecule type" value="Genomic_DNA"/>
</dbReference>
<dbReference type="InterPro" id="IPR050882">
    <property type="entry name" value="Prepilin_peptidase/N-MTase"/>
</dbReference>
<dbReference type="PANTHER" id="PTHR30487:SF0">
    <property type="entry name" value="PREPILIN LEADER PEPTIDASE_N-METHYLTRANSFERASE-RELATED"/>
    <property type="match status" value="1"/>
</dbReference>
<gene>
    <name evidence="3" type="ORF">FC84_GL000240</name>
</gene>
<keyword evidence="4" id="KW-1185">Reference proteome</keyword>
<reference evidence="3 4" key="1">
    <citation type="journal article" date="2015" name="Genome Announc.">
        <title>Expanding the biotechnology potential of lactobacilli through comparative genomics of 213 strains and associated genera.</title>
        <authorList>
            <person name="Sun Z."/>
            <person name="Harris H.M."/>
            <person name="McCann A."/>
            <person name="Guo C."/>
            <person name="Argimon S."/>
            <person name="Zhang W."/>
            <person name="Yang X."/>
            <person name="Jeffery I.B."/>
            <person name="Cooney J.C."/>
            <person name="Kagawa T.F."/>
            <person name="Liu W."/>
            <person name="Song Y."/>
            <person name="Salvetti E."/>
            <person name="Wrobel A."/>
            <person name="Rasinkangas P."/>
            <person name="Parkhill J."/>
            <person name="Rea M.C."/>
            <person name="O'Sullivan O."/>
            <person name="Ritari J."/>
            <person name="Douillard F.P."/>
            <person name="Paul Ross R."/>
            <person name="Yang R."/>
            <person name="Briner A.E."/>
            <person name="Felis G.E."/>
            <person name="de Vos W.M."/>
            <person name="Barrangou R."/>
            <person name="Klaenhammer T.R."/>
            <person name="Caufield P.W."/>
            <person name="Cui Y."/>
            <person name="Zhang H."/>
            <person name="O'Toole P.W."/>
        </authorList>
    </citation>
    <scope>NUCLEOTIDE SEQUENCE [LARGE SCALE GENOMIC DNA]</scope>
    <source>
        <strain evidence="3 4">DSM 20335</strain>
    </source>
</reference>
<dbReference type="GO" id="GO:0004190">
    <property type="term" value="F:aspartic-type endopeptidase activity"/>
    <property type="evidence" value="ECO:0007669"/>
    <property type="project" value="TreeGrafter"/>
</dbReference>
<dbReference type="GO" id="GO:0005886">
    <property type="term" value="C:plasma membrane"/>
    <property type="evidence" value="ECO:0007669"/>
    <property type="project" value="TreeGrafter"/>
</dbReference>
<dbReference type="InterPro" id="IPR010627">
    <property type="entry name" value="Prepilin_pept_A24_N"/>
</dbReference>
<protein>
    <recommendedName>
        <fullName evidence="2">Prepilin peptidase A24 N-terminal domain-containing protein</fullName>
    </recommendedName>
</protein>
<feature type="transmembrane region" description="Helical" evidence="1">
    <location>
        <begin position="88"/>
        <end position="106"/>
    </location>
</feature>
<name>A0A0R2BHT9_9LACO</name>
<evidence type="ECO:0000313" key="3">
    <source>
        <dbReference type="EMBL" id="KRM78762.1"/>
    </source>
</evidence>
<comment type="caution">
    <text evidence="3">The sequence shown here is derived from an EMBL/GenBank/DDBJ whole genome shotgun (WGS) entry which is preliminary data.</text>
</comment>
<dbReference type="Pfam" id="PF06750">
    <property type="entry name" value="A24_N_bact"/>
    <property type="match status" value="1"/>
</dbReference>
<dbReference type="GO" id="GO:0006465">
    <property type="term" value="P:signal peptide processing"/>
    <property type="evidence" value="ECO:0007669"/>
    <property type="project" value="TreeGrafter"/>
</dbReference>
<organism evidence="3 4">
    <name type="scientific">Lapidilactobacillus dextrinicus DSM 20335</name>
    <dbReference type="NCBI Taxonomy" id="1423738"/>
    <lineage>
        <taxon>Bacteria</taxon>
        <taxon>Bacillati</taxon>
        <taxon>Bacillota</taxon>
        <taxon>Bacilli</taxon>
        <taxon>Lactobacillales</taxon>
        <taxon>Lactobacillaceae</taxon>
        <taxon>Lapidilactobacillus</taxon>
    </lineage>
</organism>
<feature type="transmembrane region" description="Helical" evidence="1">
    <location>
        <begin position="161"/>
        <end position="191"/>
    </location>
</feature>
<feature type="transmembrane region" description="Helical" evidence="1">
    <location>
        <begin position="118"/>
        <end position="149"/>
    </location>
</feature>
<accession>A0A0R2BHT9</accession>
<keyword evidence="1" id="KW-0812">Transmembrane</keyword>
<evidence type="ECO:0000256" key="1">
    <source>
        <dbReference type="SAM" id="Phobius"/>
    </source>
</evidence>
<keyword evidence="1" id="KW-1133">Transmembrane helix</keyword>
<dbReference type="STRING" id="1423738.FC84_GL000240"/>
<feature type="domain" description="Prepilin peptidase A24 N-terminal" evidence="2">
    <location>
        <begin position="1"/>
        <end position="80"/>
    </location>
</feature>
<dbReference type="Proteomes" id="UP000051813">
    <property type="component" value="Unassembled WGS sequence"/>
</dbReference>